<evidence type="ECO:0008006" key="8">
    <source>
        <dbReference type="Google" id="ProtNLM"/>
    </source>
</evidence>
<dbReference type="SUPFAM" id="SSF56112">
    <property type="entry name" value="Protein kinase-like (PK-like)"/>
    <property type="match status" value="1"/>
</dbReference>
<evidence type="ECO:0000259" key="5">
    <source>
        <dbReference type="PROSITE" id="PS50011"/>
    </source>
</evidence>
<dbReference type="InterPro" id="IPR015655">
    <property type="entry name" value="PP2C"/>
</dbReference>
<keyword evidence="4" id="KW-0812">Transmembrane</keyword>
<gene>
    <name evidence="7" type="ORF">PAUS00366_LOCUS674</name>
</gene>
<organism evidence="7">
    <name type="scientific">Pseudo-nitzschia australis</name>
    <dbReference type="NCBI Taxonomy" id="44445"/>
    <lineage>
        <taxon>Eukaryota</taxon>
        <taxon>Sar</taxon>
        <taxon>Stramenopiles</taxon>
        <taxon>Ochrophyta</taxon>
        <taxon>Bacillariophyta</taxon>
        <taxon>Bacillariophyceae</taxon>
        <taxon>Bacillariophycidae</taxon>
        <taxon>Bacillariales</taxon>
        <taxon>Bacillariaceae</taxon>
        <taxon>Pseudo-nitzschia</taxon>
    </lineage>
</organism>
<accession>A0A7S4EEY0</accession>
<dbReference type="GO" id="GO:0005524">
    <property type="term" value="F:ATP binding"/>
    <property type="evidence" value="ECO:0007669"/>
    <property type="project" value="UniProtKB-UniRule"/>
</dbReference>
<keyword evidence="1 3" id="KW-0547">Nucleotide-binding</keyword>
<evidence type="ECO:0000256" key="2">
    <source>
        <dbReference type="ARBA" id="ARBA00022840"/>
    </source>
</evidence>
<evidence type="ECO:0000256" key="4">
    <source>
        <dbReference type="SAM" id="Phobius"/>
    </source>
</evidence>
<dbReference type="PROSITE" id="PS00108">
    <property type="entry name" value="PROTEIN_KINASE_ST"/>
    <property type="match status" value="1"/>
</dbReference>
<sequence>MTSMIRVKASQFDSTMKEALILMVIIAVLMVDLPGVASFVVPKTRKWDRWQVCSTGQQVDDSSAAIINPIDALEAGDALVVDREIGSGSYGTVHLLTSKQSHDRTAVFVGKRPWRYEELIQKKTKQENEKGISIDAKKGEEPKDMKERAERCLYYWKVEEHCFEKLAPHPQLPPFLGTTKQKIKMVASDGTKLEKNNGNDWMVFGFVGKIEDETPLPAPTLQDLMRLDVKESVLAKHELRHIADGLGTEAYEETLDTMLPSLLTVLEHVHKHKIVHRDVKPANLLVHDRNLLLMDFGSAADLEPSKSGWKKQRVGLENGNRVAVSPIYAAPEIFIDLYEAPTSFDVFSAGLIFCQLMFGYLEERVDAGFRQQLVEEADCDLNVWLNNALATKLRPVGLDQALNYLMERPGLWNLLTDLLAKEPENRPSTRRAIMRWRDIQTLQKEERDESDTDIDHSYFGMVVEALETCEIPSISQPLHFVATFSRSKSLGLILSEKDGDEGEENEAEESLPIWKEATKDAFPGAVFVKGIVPDSQADELGIFEIGDRLSGIGELPFIDGGFERAVGMLQDQPKATKNVRLHFDRKSVRSNEAISMNPTNKVEIEIADRGAWSSKGRRMTQEDAFVLHEIHDAKDRSVLVAGVMDGHGGCAASQIVSEDLPGLFSEELVIRGRSQSVCDVMEDSWNNICEKYQEQCTAEGECIADYDPIEGILKAETGSEYLKAGTTCSVLALDETSSELTLLNCGDSRSLVVGEKGKVKFATLDHTPQSEEARLAQGIRDGQNYSMPQCRLSRWSLKVGDYEYAVGRSLEGLFATSKGIVSDPDVSTLMVQKGEILISATDGLWNVMDSNEVANDLHKMRTRHNMSANDAARTLCSMALRKGSSDNVSVVVVYL</sequence>
<dbReference type="SMART" id="SM00331">
    <property type="entry name" value="PP2C_SIG"/>
    <property type="match status" value="1"/>
</dbReference>
<dbReference type="PROSITE" id="PS51746">
    <property type="entry name" value="PPM_2"/>
    <property type="match status" value="1"/>
</dbReference>
<keyword evidence="2 3" id="KW-0067">ATP-binding</keyword>
<dbReference type="Gene3D" id="2.30.42.10">
    <property type="match status" value="1"/>
</dbReference>
<feature type="binding site" evidence="3">
    <location>
        <position position="111"/>
    </location>
    <ligand>
        <name>ATP</name>
        <dbReference type="ChEBI" id="CHEBI:30616"/>
    </ligand>
</feature>
<feature type="domain" description="Protein kinase" evidence="5">
    <location>
        <begin position="79"/>
        <end position="459"/>
    </location>
</feature>
<dbReference type="EMBL" id="HBIX01000885">
    <property type="protein sequence ID" value="CAE0707954.1"/>
    <property type="molecule type" value="Transcribed_RNA"/>
</dbReference>
<dbReference type="InterPro" id="IPR001932">
    <property type="entry name" value="PPM-type_phosphatase-like_dom"/>
</dbReference>
<feature type="transmembrane region" description="Helical" evidence="4">
    <location>
        <begin position="20"/>
        <end position="41"/>
    </location>
</feature>
<dbReference type="CDD" id="cd00143">
    <property type="entry name" value="PP2Cc"/>
    <property type="match status" value="1"/>
</dbReference>
<dbReference type="PANTHER" id="PTHR47992">
    <property type="entry name" value="PROTEIN PHOSPHATASE"/>
    <property type="match status" value="1"/>
</dbReference>
<evidence type="ECO:0000313" key="7">
    <source>
        <dbReference type="EMBL" id="CAE0707954.1"/>
    </source>
</evidence>
<keyword evidence="4" id="KW-0472">Membrane</keyword>
<dbReference type="InterPro" id="IPR008271">
    <property type="entry name" value="Ser/Thr_kinase_AS"/>
</dbReference>
<dbReference type="Gene3D" id="3.60.40.10">
    <property type="entry name" value="PPM-type phosphatase domain"/>
    <property type="match status" value="1"/>
</dbReference>
<dbReference type="GO" id="GO:0004672">
    <property type="term" value="F:protein kinase activity"/>
    <property type="evidence" value="ECO:0007669"/>
    <property type="project" value="InterPro"/>
</dbReference>
<dbReference type="Gene3D" id="1.10.510.10">
    <property type="entry name" value="Transferase(Phosphotransferase) domain 1"/>
    <property type="match status" value="1"/>
</dbReference>
<dbReference type="AlphaFoldDB" id="A0A7S4EEY0"/>
<protein>
    <recommendedName>
        <fullName evidence="8">cGMP-dependent protein kinase</fullName>
    </recommendedName>
</protein>
<dbReference type="PROSITE" id="PS50011">
    <property type="entry name" value="PROTEIN_KINASE_DOM"/>
    <property type="match status" value="1"/>
</dbReference>
<dbReference type="PROSITE" id="PS00107">
    <property type="entry name" value="PROTEIN_KINASE_ATP"/>
    <property type="match status" value="1"/>
</dbReference>
<dbReference type="InterPro" id="IPR036034">
    <property type="entry name" value="PDZ_sf"/>
</dbReference>
<dbReference type="GO" id="GO:0004722">
    <property type="term" value="F:protein serine/threonine phosphatase activity"/>
    <property type="evidence" value="ECO:0007669"/>
    <property type="project" value="InterPro"/>
</dbReference>
<dbReference type="InterPro" id="IPR000719">
    <property type="entry name" value="Prot_kinase_dom"/>
</dbReference>
<dbReference type="Pfam" id="PF00069">
    <property type="entry name" value="Pkinase"/>
    <property type="match status" value="1"/>
</dbReference>
<proteinExistence type="predicted"/>
<dbReference type="Pfam" id="PF00481">
    <property type="entry name" value="PP2C"/>
    <property type="match status" value="1"/>
</dbReference>
<dbReference type="InterPro" id="IPR036457">
    <property type="entry name" value="PPM-type-like_dom_sf"/>
</dbReference>
<evidence type="ECO:0000259" key="6">
    <source>
        <dbReference type="PROSITE" id="PS51746"/>
    </source>
</evidence>
<dbReference type="SUPFAM" id="SSF50156">
    <property type="entry name" value="PDZ domain-like"/>
    <property type="match status" value="1"/>
</dbReference>
<dbReference type="SMART" id="SM00220">
    <property type="entry name" value="S_TKc"/>
    <property type="match status" value="1"/>
</dbReference>
<reference evidence="7" key="1">
    <citation type="submission" date="2021-01" db="EMBL/GenBank/DDBJ databases">
        <authorList>
            <person name="Corre E."/>
            <person name="Pelletier E."/>
            <person name="Niang G."/>
            <person name="Scheremetjew M."/>
            <person name="Finn R."/>
            <person name="Kale V."/>
            <person name="Holt S."/>
            <person name="Cochrane G."/>
            <person name="Meng A."/>
            <person name="Brown T."/>
            <person name="Cohen L."/>
        </authorList>
    </citation>
    <scope>NUCLEOTIDE SEQUENCE</scope>
    <source>
        <strain evidence="7">10249 10 AB</strain>
    </source>
</reference>
<name>A0A7S4EEY0_9STRA</name>
<feature type="domain" description="PPM-type phosphatase" evidence="6">
    <location>
        <begin position="608"/>
        <end position="895"/>
    </location>
</feature>
<dbReference type="SUPFAM" id="SSF81606">
    <property type="entry name" value="PP2C-like"/>
    <property type="match status" value="1"/>
</dbReference>
<dbReference type="SMART" id="SM00332">
    <property type="entry name" value="PP2Cc"/>
    <property type="match status" value="1"/>
</dbReference>
<evidence type="ECO:0000256" key="3">
    <source>
        <dbReference type="PROSITE-ProRule" id="PRU10141"/>
    </source>
</evidence>
<dbReference type="InterPro" id="IPR017441">
    <property type="entry name" value="Protein_kinase_ATP_BS"/>
</dbReference>
<evidence type="ECO:0000256" key="1">
    <source>
        <dbReference type="ARBA" id="ARBA00022741"/>
    </source>
</evidence>
<keyword evidence="4" id="KW-1133">Transmembrane helix</keyword>
<dbReference type="InterPro" id="IPR011009">
    <property type="entry name" value="Kinase-like_dom_sf"/>
</dbReference>